<dbReference type="InterPro" id="IPR052017">
    <property type="entry name" value="TSUP"/>
</dbReference>
<gene>
    <name evidence="9" type="ORF">Dthio_PD1610</name>
</gene>
<evidence type="ECO:0000313" key="9">
    <source>
        <dbReference type="EMBL" id="EFI34259.1"/>
    </source>
</evidence>
<dbReference type="Pfam" id="PF01925">
    <property type="entry name" value="TauE"/>
    <property type="match status" value="1"/>
</dbReference>
<keyword evidence="7" id="KW-0472">Membrane</keyword>
<dbReference type="GO" id="GO:0005886">
    <property type="term" value="C:plasma membrane"/>
    <property type="evidence" value="ECO:0007669"/>
    <property type="project" value="UniProtKB-SubCell"/>
</dbReference>
<evidence type="ECO:0000256" key="3">
    <source>
        <dbReference type="ARBA" id="ARBA00022448"/>
    </source>
</evidence>
<dbReference type="eggNOG" id="COG0730">
    <property type="taxonomic scope" value="Bacteria"/>
</dbReference>
<evidence type="ECO:0000256" key="1">
    <source>
        <dbReference type="ARBA" id="ARBA00004651"/>
    </source>
</evidence>
<keyword evidence="4 8" id="KW-1003">Cell membrane</keyword>
<comment type="similarity">
    <text evidence="2 8">Belongs to the 4-toluene sulfonate uptake permease (TSUP) (TC 2.A.102) family.</text>
</comment>
<reference evidence="9" key="1">
    <citation type="submission" date="2010-05" db="EMBL/GenBank/DDBJ databases">
        <title>The draft genome of Desulfonatronospira thiodismutans ASO3-1.</title>
        <authorList>
            <consortium name="US DOE Joint Genome Institute (JGI-PGF)"/>
            <person name="Lucas S."/>
            <person name="Copeland A."/>
            <person name="Lapidus A."/>
            <person name="Cheng J.-F."/>
            <person name="Bruce D."/>
            <person name="Goodwin L."/>
            <person name="Pitluck S."/>
            <person name="Chertkov O."/>
            <person name="Brettin T."/>
            <person name="Detter J.C."/>
            <person name="Han C."/>
            <person name="Land M.L."/>
            <person name="Hauser L."/>
            <person name="Kyrpides N."/>
            <person name="Mikhailova N."/>
            <person name="Muyzer G."/>
            <person name="Woyke T."/>
        </authorList>
    </citation>
    <scope>NUCLEOTIDE SEQUENCE [LARGE SCALE GENOMIC DNA]</scope>
    <source>
        <strain evidence="9">ASO3-1</strain>
    </source>
</reference>
<evidence type="ECO:0000256" key="5">
    <source>
        <dbReference type="ARBA" id="ARBA00022692"/>
    </source>
</evidence>
<name>D6SND3_9BACT</name>
<comment type="caution">
    <text evidence="9">The sequence shown here is derived from an EMBL/GenBank/DDBJ whole genome shotgun (WGS) entry which is preliminary data.</text>
</comment>
<organism evidence="9 10">
    <name type="scientific">Desulfonatronospira thiodismutans ASO3-1</name>
    <dbReference type="NCBI Taxonomy" id="555779"/>
    <lineage>
        <taxon>Bacteria</taxon>
        <taxon>Pseudomonadati</taxon>
        <taxon>Thermodesulfobacteriota</taxon>
        <taxon>Desulfovibrionia</taxon>
        <taxon>Desulfovibrionales</taxon>
        <taxon>Desulfonatronovibrionaceae</taxon>
        <taxon>Desulfonatronospira</taxon>
    </lineage>
</organism>
<dbReference type="RefSeq" id="WP_008869587.1">
    <property type="nucleotide sequence ID" value="NZ_ACJN02000002.1"/>
</dbReference>
<dbReference type="PANTHER" id="PTHR30269:SF23">
    <property type="entry name" value="MEMBRANE TRANSPORTER PROTEIN YDHB-RELATED"/>
    <property type="match status" value="1"/>
</dbReference>
<dbReference type="OrthoDB" id="9777163at2"/>
<sequence>MSKWLKSPWLELNIMIALAVLSYGVLAVAAPFVPVPEGGMPGGVLVGWLVGFFIASTIIAILATIGGIGGGVLFTPLVMAFTPVDSVIARGTGLIVAMFSGLMATGPVMRSGLANLKMCIFLCVAFAVAAFSGAQGAVIVAAHLGDFGEGLVRMMLGLLIGGLVVYFIMGGKKVEWPDVKKSDKITEALNLRQPFYEPSLKKVVDYGLTNMGWLFAAILIVGLVSGFFGMGAGWAMVPFQNVVAGTPMKVAAANSVVLLGMGDCVAVWPYFIMGALIPMFAAPWLAGQVVGGLFGALVLVQIKAGFVRWLLIGLMGFSCWGLITRALSMWEVIQPPPHWLNFTVLGVLMLFVIVNVARELKRKD</sequence>
<evidence type="ECO:0000256" key="4">
    <source>
        <dbReference type="ARBA" id="ARBA00022475"/>
    </source>
</evidence>
<dbReference type="EMBL" id="ACJN02000002">
    <property type="protein sequence ID" value="EFI34259.1"/>
    <property type="molecule type" value="Genomic_DNA"/>
</dbReference>
<dbReference type="Proteomes" id="UP000005496">
    <property type="component" value="Unassembled WGS sequence"/>
</dbReference>
<comment type="subcellular location">
    <subcellularLocation>
        <location evidence="1 8">Cell membrane</location>
        <topology evidence="1 8">Multi-pass membrane protein</topology>
    </subcellularLocation>
</comment>
<dbReference type="PANTHER" id="PTHR30269">
    <property type="entry name" value="TRANSMEMBRANE PROTEIN YFCA"/>
    <property type="match status" value="1"/>
</dbReference>
<evidence type="ECO:0000256" key="7">
    <source>
        <dbReference type="ARBA" id="ARBA00023136"/>
    </source>
</evidence>
<evidence type="ECO:0000313" key="10">
    <source>
        <dbReference type="Proteomes" id="UP000005496"/>
    </source>
</evidence>
<evidence type="ECO:0000256" key="2">
    <source>
        <dbReference type="ARBA" id="ARBA00009142"/>
    </source>
</evidence>
<keyword evidence="5" id="KW-0812">Transmembrane</keyword>
<evidence type="ECO:0000256" key="6">
    <source>
        <dbReference type="ARBA" id="ARBA00022989"/>
    </source>
</evidence>
<protein>
    <recommendedName>
        <fullName evidence="8">Probable membrane transporter protein</fullName>
    </recommendedName>
</protein>
<keyword evidence="10" id="KW-1185">Reference proteome</keyword>
<keyword evidence="3" id="KW-0813">Transport</keyword>
<evidence type="ECO:0000256" key="8">
    <source>
        <dbReference type="RuleBase" id="RU363041"/>
    </source>
</evidence>
<accession>D6SND3</accession>
<proteinExistence type="inferred from homology"/>
<keyword evidence="6" id="KW-1133">Transmembrane helix</keyword>
<dbReference type="AlphaFoldDB" id="D6SND3"/>
<dbReference type="InterPro" id="IPR002781">
    <property type="entry name" value="TM_pro_TauE-like"/>
</dbReference>